<feature type="transmembrane region" description="Helical" evidence="1">
    <location>
        <begin position="25"/>
        <end position="46"/>
    </location>
</feature>
<proteinExistence type="predicted"/>
<dbReference type="AlphaFoldDB" id="A0A497JJW9"/>
<accession>A0A497JJW9</accession>
<evidence type="ECO:0000313" key="3">
    <source>
        <dbReference type="Proteomes" id="UP000277633"/>
    </source>
</evidence>
<dbReference type="EMBL" id="QMWO01000012">
    <property type="protein sequence ID" value="RLG70262.1"/>
    <property type="molecule type" value="Genomic_DNA"/>
</dbReference>
<evidence type="ECO:0000256" key="1">
    <source>
        <dbReference type="SAM" id="Phobius"/>
    </source>
</evidence>
<keyword evidence="1" id="KW-1133">Transmembrane helix</keyword>
<comment type="caution">
    <text evidence="2">The sequence shown here is derived from an EMBL/GenBank/DDBJ whole genome shotgun (WGS) entry which is preliminary data.</text>
</comment>
<evidence type="ECO:0000313" key="2">
    <source>
        <dbReference type="EMBL" id="RLG70262.1"/>
    </source>
</evidence>
<sequence length="106" mass="12513">MLVMLAQYPWDYLRPLAELASRYDFILRPIVLFFSLSMLLLSLLAYRKKKTKRFALIALAFFFFSVKWALKVLDLFVSPGYFFSDASENVFELIIFVCLLLALFRH</sequence>
<name>A0A497JJW9_9ARCH</name>
<feature type="transmembrane region" description="Helical" evidence="1">
    <location>
        <begin position="53"/>
        <end position="70"/>
    </location>
</feature>
<protein>
    <submittedName>
        <fullName evidence="2">Uncharacterized protein</fullName>
    </submittedName>
</protein>
<keyword evidence="1" id="KW-0812">Transmembrane</keyword>
<reference evidence="2 3" key="1">
    <citation type="submission" date="2018-06" db="EMBL/GenBank/DDBJ databases">
        <title>Extensive metabolic versatility and redundancy in microbially diverse, dynamic hydrothermal sediments.</title>
        <authorList>
            <person name="Dombrowski N."/>
            <person name="Teske A."/>
            <person name="Baker B.J."/>
        </authorList>
    </citation>
    <scope>NUCLEOTIDE SEQUENCE [LARGE SCALE GENOMIC DNA]</scope>
    <source>
        <strain evidence="2">B9_G13</strain>
    </source>
</reference>
<organism evidence="2 3">
    <name type="scientific">Candidatus Iainarchaeum sp</name>
    <dbReference type="NCBI Taxonomy" id="3101447"/>
    <lineage>
        <taxon>Archaea</taxon>
        <taxon>Candidatus Iainarchaeota</taxon>
        <taxon>Candidatus Iainarchaeia</taxon>
        <taxon>Candidatus Iainarchaeales</taxon>
        <taxon>Candidatus Iainarchaeaceae</taxon>
        <taxon>Candidatus Iainarchaeum</taxon>
    </lineage>
</organism>
<dbReference type="Proteomes" id="UP000277633">
    <property type="component" value="Unassembled WGS sequence"/>
</dbReference>
<keyword evidence="1" id="KW-0472">Membrane</keyword>
<gene>
    <name evidence="2" type="ORF">DRO07_00580</name>
</gene>
<feature type="transmembrane region" description="Helical" evidence="1">
    <location>
        <begin position="82"/>
        <end position="104"/>
    </location>
</feature>